<gene>
    <name evidence="1" type="ORF">ACFX5D_08460</name>
</gene>
<dbReference type="EMBL" id="JBHZQA010000004">
    <property type="protein sequence ID" value="MFE3847992.1"/>
    <property type="molecule type" value="Genomic_DNA"/>
</dbReference>
<reference evidence="1 2" key="1">
    <citation type="submission" date="2024-06" db="EMBL/GenBank/DDBJ databases">
        <title>Flavobacterium spp. isolated from glacier.</title>
        <authorList>
            <person name="Han D."/>
        </authorList>
    </citation>
    <scope>NUCLEOTIDE SEQUENCE [LARGE SCALE GENOMIC DNA]</scope>
    <source>
        <strain evidence="1 2">LB3P45</strain>
    </source>
</reference>
<dbReference type="RefSeq" id="WP_379857794.1">
    <property type="nucleotide sequence ID" value="NZ_JBHZQA010000004.1"/>
</dbReference>
<accession>A0ABW6HLS6</accession>
<evidence type="ECO:0000313" key="1">
    <source>
        <dbReference type="EMBL" id="MFE3847992.1"/>
    </source>
</evidence>
<organism evidence="1 2">
    <name type="scientific">Flavobacterium fructosi</name>
    <dbReference type="NCBI Taxonomy" id="3230416"/>
    <lineage>
        <taxon>Bacteria</taxon>
        <taxon>Pseudomonadati</taxon>
        <taxon>Bacteroidota</taxon>
        <taxon>Flavobacteriia</taxon>
        <taxon>Flavobacteriales</taxon>
        <taxon>Flavobacteriaceae</taxon>
        <taxon>Flavobacterium</taxon>
    </lineage>
</organism>
<comment type="caution">
    <text evidence="1">The sequence shown here is derived from an EMBL/GenBank/DDBJ whole genome shotgun (WGS) entry which is preliminary data.</text>
</comment>
<keyword evidence="2" id="KW-1185">Reference proteome</keyword>
<name>A0ABW6HLS6_9FLAO</name>
<evidence type="ECO:0000313" key="2">
    <source>
        <dbReference type="Proteomes" id="UP001600039"/>
    </source>
</evidence>
<protein>
    <submittedName>
        <fullName evidence="1">Uncharacterized protein</fullName>
    </submittedName>
</protein>
<sequence>MHHFKDEFLMWRYELNLSKVWLAHLQFFNAATIAKKIYNEQVNQRVKTADFGQTWYIKVYRYLSEIKNTHIKKEMCV</sequence>
<proteinExistence type="predicted"/>
<dbReference type="Proteomes" id="UP001600039">
    <property type="component" value="Unassembled WGS sequence"/>
</dbReference>